<dbReference type="InterPro" id="IPR028098">
    <property type="entry name" value="Glyco_trans_4-like_N"/>
</dbReference>
<dbReference type="EC" id="2.4.1.290" evidence="3"/>
<evidence type="ECO:0000259" key="1">
    <source>
        <dbReference type="Pfam" id="PF00534"/>
    </source>
</evidence>
<proteinExistence type="predicted"/>
<dbReference type="PANTHER" id="PTHR12526:SF638">
    <property type="entry name" value="SPORE COAT PROTEIN SA"/>
    <property type="match status" value="1"/>
</dbReference>
<keyword evidence="3" id="KW-0808">Transferase</keyword>
<dbReference type="Pfam" id="PF00534">
    <property type="entry name" value="Glycos_transf_1"/>
    <property type="match status" value="1"/>
</dbReference>
<accession>A0A6N2RNV4</accession>
<dbReference type="EMBL" id="CACRSU010000009">
    <property type="protein sequence ID" value="VYS82807.1"/>
    <property type="molecule type" value="Genomic_DNA"/>
</dbReference>
<organism evidence="3">
    <name type="scientific">Bacteroides intestinalis</name>
    <dbReference type="NCBI Taxonomy" id="329854"/>
    <lineage>
        <taxon>Bacteria</taxon>
        <taxon>Pseudomonadati</taxon>
        <taxon>Bacteroidota</taxon>
        <taxon>Bacteroidia</taxon>
        <taxon>Bacteroidales</taxon>
        <taxon>Bacteroidaceae</taxon>
        <taxon>Bacteroides</taxon>
    </lineage>
</organism>
<feature type="domain" description="Glycosyltransferase subfamily 4-like N-terminal" evidence="2">
    <location>
        <begin position="27"/>
        <end position="153"/>
    </location>
</feature>
<dbReference type="Pfam" id="PF13477">
    <property type="entry name" value="Glyco_trans_4_2"/>
    <property type="match status" value="1"/>
</dbReference>
<gene>
    <name evidence="3" type="primary">pglA_2</name>
    <name evidence="3" type="ORF">BILFYP9_00737</name>
</gene>
<name>A0A6N2RNV4_9BACE</name>
<keyword evidence="3" id="KW-0328">Glycosyltransferase</keyword>
<evidence type="ECO:0000313" key="3">
    <source>
        <dbReference type="EMBL" id="VYS82807.1"/>
    </source>
</evidence>
<sequence>MGRVWLLYSYSNSIKILDVLLMVKLFVIVNVDWFFLSHRKDIALSAQKNGYDVTVVTKDTGKKSEIEALGLKVIDLPMNRSGQNIIEELYTCWFLYRLYYHEKPDIIHHVGLKTILWGTLAAKLAKVHGVVNAVSGLGIFFSEENKSLISKLLPKVLRFSHHRKNLAVIFQNEEDKSLFLKNRIIKEEQAFMIKGSGVDLNQYCYTPEPVSGKIKVLLTARMIVEKGVFVLTNAALKLKAEYKDKVEFLLCGGLDDNPKAIKEEELKAVCDGEYIQWLGYRTDVLELLKSCHIVAFPSYYKEGLPKSLIEATAVGRPIVTTNSIGCKETVVDGYNGYLISVKDSDMLAEKLKILFEDEDLRQDMGHNSRKLAEKDFSIENVIQKHLEIYNQLNKT</sequence>
<dbReference type="InterPro" id="IPR001296">
    <property type="entry name" value="Glyco_trans_1"/>
</dbReference>
<dbReference type="CDD" id="cd03808">
    <property type="entry name" value="GT4_CapM-like"/>
    <property type="match status" value="1"/>
</dbReference>
<protein>
    <submittedName>
        <fullName evidence="3">N,N'-diacetylbacillosaminyl-diphospho-undecaprenol alpha-1,3-N-acetylgalactosaminyltransferase</fullName>
        <ecNumber evidence="3">2.4.1.290</ecNumber>
    </submittedName>
</protein>
<dbReference type="SUPFAM" id="SSF53756">
    <property type="entry name" value="UDP-Glycosyltransferase/glycogen phosphorylase"/>
    <property type="match status" value="1"/>
</dbReference>
<reference evidence="3" key="1">
    <citation type="submission" date="2019-11" db="EMBL/GenBank/DDBJ databases">
        <authorList>
            <person name="Feng L."/>
        </authorList>
    </citation>
    <scope>NUCLEOTIDE SEQUENCE</scope>
    <source>
        <strain evidence="3">BintestinalisLFYP9</strain>
    </source>
</reference>
<dbReference type="Gene3D" id="3.40.50.2000">
    <property type="entry name" value="Glycogen Phosphorylase B"/>
    <property type="match status" value="2"/>
</dbReference>
<evidence type="ECO:0000259" key="2">
    <source>
        <dbReference type="Pfam" id="PF13477"/>
    </source>
</evidence>
<dbReference type="PANTHER" id="PTHR12526">
    <property type="entry name" value="GLYCOSYLTRANSFERASE"/>
    <property type="match status" value="1"/>
</dbReference>
<dbReference type="GO" id="GO:0102335">
    <property type="term" value="F:N,N'-diacetylbacillosaminyl-diphospho-undecaprenol alpha-1,3-N-acetylgalactosaminyltransferase activity"/>
    <property type="evidence" value="ECO:0007669"/>
    <property type="project" value="UniProtKB-EC"/>
</dbReference>
<feature type="domain" description="Glycosyl transferase family 1" evidence="1">
    <location>
        <begin position="211"/>
        <end position="370"/>
    </location>
</feature>
<dbReference type="AlphaFoldDB" id="A0A6N2RNV4"/>